<dbReference type="Pfam" id="PF02518">
    <property type="entry name" value="HATPase_c"/>
    <property type="match status" value="1"/>
</dbReference>
<protein>
    <recommendedName>
        <fullName evidence="2">histidine kinase</fullName>
        <ecNumber evidence="2">2.7.13.3</ecNumber>
    </recommendedName>
</protein>
<dbReference type="GO" id="GO:0005886">
    <property type="term" value="C:plasma membrane"/>
    <property type="evidence" value="ECO:0007669"/>
    <property type="project" value="TreeGrafter"/>
</dbReference>
<dbReference type="InterPro" id="IPR004358">
    <property type="entry name" value="Sig_transdc_His_kin-like_C"/>
</dbReference>
<dbReference type="GO" id="GO:0016036">
    <property type="term" value="P:cellular response to phosphate starvation"/>
    <property type="evidence" value="ECO:0007669"/>
    <property type="project" value="TreeGrafter"/>
</dbReference>
<comment type="caution">
    <text evidence="8">The sequence shown here is derived from an EMBL/GenBank/DDBJ whole genome shotgun (WGS) entry which is preliminary data.</text>
</comment>
<name>A0A2M8DMZ1_9BACT</name>
<dbReference type="CDD" id="cd00082">
    <property type="entry name" value="HisKA"/>
    <property type="match status" value="1"/>
</dbReference>
<evidence type="ECO:0000256" key="1">
    <source>
        <dbReference type="ARBA" id="ARBA00000085"/>
    </source>
</evidence>
<dbReference type="Pfam" id="PF00512">
    <property type="entry name" value="HisKA"/>
    <property type="match status" value="1"/>
</dbReference>
<dbReference type="Gene3D" id="3.30.565.10">
    <property type="entry name" value="Histidine kinase-like ATPase, C-terminal domain"/>
    <property type="match status" value="1"/>
</dbReference>
<dbReference type="InterPro" id="IPR003594">
    <property type="entry name" value="HATPase_dom"/>
</dbReference>
<dbReference type="PANTHER" id="PTHR45453:SF1">
    <property type="entry name" value="PHOSPHATE REGULON SENSOR PROTEIN PHOR"/>
    <property type="match status" value="1"/>
</dbReference>
<dbReference type="InterPro" id="IPR050351">
    <property type="entry name" value="BphY/WalK/GraS-like"/>
</dbReference>
<dbReference type="InterPro" id="IPR003661">
    <property type="entry name" value="HisK_dim/P_dom"/>
</dbReference>
<keyword evidence="5" id="KW-0418">Kinase</keyword>
<dbReference type="PANTHER" id="PTHR45453">
    <property type="entry name" value="PHOSPHATE REGULON SENSOR PROTEIN PHOR"/>
    <property type="match status" value="1"/>
</dbReference>
<dbReference type="PROSITE" id="PS50109">
    <property type="entry name" value="HIS_KIN"/>
    <property type="match status" value="1"/>
</dbReference>
<evidence type="ECO:0000259" key="7">
    <source>
        <dbReference type="PROSITE" id="PS50109"/>
    </source>
</evidence>
<keyword evidence="6" id="KW-0902">Two-component regulatory system</keyword>
<proteinExistence type="predicted"/>
<evidence type="ECO:0000256" key="4">
    <source>
        <dbReference type="ARBA" id="ARBA00022679"/>
    </source>
</evidence>
<gene>
    <name evidence="8" type="ORF">CO077_01505</name>
</gene>
<dbReference type="SUPFAM" id="SSF47384">
    <property type="entry name" value="Homodimeric domain of signal transducing histidine kinase"/>
    <property type="match status" value="1"/>
</dbReference>
<dbReference type="SUPFAM" id="SSF55874">
    <property type="entry name" value="ATPase domain of HSP90 chaperone/DNA topoisomerase II/histidine kinase"/>
    <property type="match status" value="1"/>
</dbReference>
<evidence type="ECO:0000313" key="9">
    <source>
        <dbReference type="Proteomes" id="UP000228875"/>
    </source>
</evidence>
<dbReference type="GO" id="GO:0000155">
    <property type="term" value="F:phosphorelay sensor kinase activity"/>
    <property type="evidence" value="ECO:0007669"/>
    <property type="project" value="InterPro"/>
</dbReference>
<dbReference type="CDD" id="cd00075">
    <property type="entry name" value="HATPase"/>
    <property type="match status" value="1"/>
</dbReference>
<dbReference type="InterPro" id="IPR036097">
    <property type="entry name" value="HisK_dim/P_sf"/>
</dbReference>
<dbReference type="FunFam" id="3.30.565.10:FF:000006">
    <property type="entry name" value="Sensor histidine kinase WalK"/>
    <property type="match status" value="1"/>
</dbReference>
<dbReference type="GO" id="GO:0004721">
    <property type="term" value="F:phosphoprotein phosphatase activity"/>
    <property type="evidence" value="ECO:0007669"/>
    <property type="project" value="TreeGrafter"/>
</dbReference>
<evidence type="ECO:0000256" key="3">
    <source>
        <dbReference type="ARBA" id="ARBA00022553"/>
    </source>
</evidence>
<dbReference type="Gene3D" id="1.10.287.130">
    <property type="match status" value="1"/>
</dbReference>
<evidence type="ECO:0000256" key="5">
    <source>
        <dbReference type="ARBA" id="ARBA00022777"/>
    </source>
</evidence>
<accession>A0A2M8DMZ1</accession>
<organism evidence="8 9">
    <name type="scientific">Candidatus Nealsonbacteria bacterium CG_4_9_14_0_8_um_filter_35_12</name>
    <dbReference type="NCBI Taxonomy" id="1974692"/>
    <lineage>
        <taxon>Bacteria</taxon>
        <taxon>Candidatus Nealsoniibacteriota</taxon>
    </lineage>
</organism>
<sequence length="279" mass="31735">MKLRRKRKYLQCPKNIKFQKLLPSFQSASREALFLARILILNYNKNMKPSKHKITDPVSIVAHQLKSPLAVIKEYLEALFSGECGRINPLQKEYLSDALENVKRMKQNIDDLLMVKSAEEGKFKISLKPISLEEITENVINNFSIWAKALNCQISFKKPEKLPPVLGDARAIRMVIENLISNAIKYNRGKGKVEVSITPEDKVLIFSCRDNGVGIPQKDFKKVFTKFYRSEKAMELDPSGAGLGLYINKIIIESAGGKIWFSKNKMSGMTFYFSLPIAK</sequence>
<dbReference type="EC" id="2.7.13.3" evidence="2"/>
<keyword evidence="3" id="KW-0597">Phosphoprotein</keyword>
<reference evidence="9" key="1">
    <citation type="submission" date="2017-09" db="EMBL/GenBank/DDBJ databases">
        <title>Depth-based differentiation of microbial function through sediment-hosted aquifers and enrichment of novel symbionts in the deep terrestrial subsurface.</title>
        <authorList>
            <person name="Probst A.J."/>
            <person name="Ladd B."/>
            <person name="Jarett J.K."/>
            <person name="Geller-Mcgrath D.E."/>
            <person name="Sieber C.M.K."/>
            <person name="Emerson J.B."/>
            <person name="Anantharaman K."/>
            <person name="Thomas B.C."/>
            <person name="Malmstrom R."/>
            <person name="Stieglmeier M."/>
            <person name="Klingl A."/>
            <person name="Woyke T."/>
            <person name="Ryan C.M."/>
            <person name="Banfield J.F."/>
        </authorList>
    </citation>
    <scope>NUCLEOTIDE SEQUENCE [LARGE SCALE GENOMIC DNA]</scope>
</reference>
<evidence type="ECO:0000256" key="2">
    <source>
        <dbReference type="ARBA" id="ARBA00012438"/>
    </source>
</evidence>
<dbReference type="Proteomes" id="UP000228875">
    <property type="component" value="Unassembled WGS sequence"/>
</dbReference>
<feature type="domain" description="Histidine kinase" evidence="7">
    <location>
        <begin position="60"/>
        <end position="279"/>
    </location>
</feature>
<evidence type="ECO:0000256" key="6">
    <source>
        <dbReference type="ARBA" id="ARBA00023012"/>
    </source>
</evidence>
<dbReference type="AlphaFoldDB" id="A0A2M8DMZ1"/>
<keyword evidence="4" id="KW-0808">Transferase</keyword>
<dbReference type="SMART" id="SM00387">
    <property type="entry name" value="HATPase_c"/>
    <property type="match status" value="1"/>
</dbReference>
<dbReference type="InterPro" id="IPR005467">
    <property type="entry name" value="His_kinase_dom"/>
</dbReference>
<comment type="catalytic activity">
    <reaction evidence="1">
        <text>ATP + protein L-histidine = ADP + protein N-phospho-L-histidine.</text>
        <dbReference type="EC" id="2.7.13.3"/>
    </reaction>
</comment>
<dbReference type="InterPro" id="IPR036890">
    <property type="entry name" value="HATPase_C_sf"/>
</dbReference>
<dbReference type="SMART" id="SM00388">
    <property type="entry name" value="HisKA"/>
    <property type="match status" value="1"/>
</dbReference>
<dbReference type="PRINTS" id="PR00344">
    <property type="entry name" value="BCTRLSENSOR"/>
</dbReference>
<evidence type="ECO:0000313" key="8">
    <source>
        <dbReference type="EMBL" id="PJB99480.1"/>
    </source>
</evidence>
<dbReference type="EMBL" id="PFTB01000036">
    <property type="protein sequence ID" value="PJB99480.1"/>
    <property type="molecule type" value="Genomic_DNA"/>
</dbReference>